<evidence type="ECO:0000256" key="2">
    <source>
        <dbReference type="ARBA" id="ARBA00022490"/>
    </source>
</evidence>
<dbReference type="Pfam" id="PF13242">
    <property type="entry name" value="Hydrolase_like"/>
    <property type="match status" value="1"/>
</dbReference>
<dbReference type="NCBIfam" id="NF006506">
    <property type="entry name" value="PRK08942.1"/>
    <property type="match status" value="1"/>
</dbReference>
<dbReference type="Gene3D" id="3.40.50.1000">
    <property type="entry name" value="HAD superfamily/HAD-like"/>
    <property type="match status" value="1"/>
</dbReference>
<evidence type="ECO:0000256" key="6">
    <source>
        <dbReference type="ARBA" id="ARBA00031828"/>
    </source>
</evidence>
<comment type="similarity">
    <text evidence="7">Belongs to the gmhB family.</text>
</comment>
<sequence length="169" mass="19172">MNKAVFLDRDGVINRRRSDYVKSLDELEIFPSVQEGISKLRKSGFLVIVITNQSVINRGIINLEKLNEIHSKIQKKLREKDTKIDKFYFCPHRPDEKCDCRKPKSGLIIQAINDFSINPSESWMIGDSLTDIQAGENAGCNTLLVKEQDAFEKIVDAIQSSNNEGQTSK</sequence>
<dbReference type="CDD" id="cd07503">
    <property type="entry name" value="HAD_HisB-N"/>
    <property type="match status" value="1"/>
</dbReference>
<evidence type="ECO:0000256" key="4">
    <source>
        <dbReference type="ARBA" id="ARBA00022801"/>
    </source>
</evidence>
<dbReference type="GO" id="GO:0005737">
    <property type="term" value="C:cytoplasm"/>
    <property type="evidence" value="ECO:0007669"/>
    <property type="project" value="UniProtKB-SubCell"/>
</dbReference>
<dbReference type="EC" id="3.1.3.-" evidence="7"/>
<comment type="caution">
    <text evidence="8">The sequence shown here is derived from an EMBL/GenBank/DDBJ whole genome shotgun (WGS) entry which is preliminary data.</text>
</comment>
<keyword evidence="4 7" id="KW-0378">Hydrolase</keyword>
<dbReference type="SUPFAM" id="SSF56784">
    <property type="entry name" value="HAD-like"/>
    <property type="match status" value="1"/>
</dbReference>
<dbReference type="PANTHER" id="PTHR42891">
    <property type="entry name" value="D-GLYCERO-BETA-D-MANNO-HEPTOSE-1,7-BISPHOSPHATE 7-PHOSPHATASE"/>
    <property type="match status" value="1"/>
</dbReference>
<proteinExistence type="inferred from homology"/>
<keyword evidence="5 7" id="KW-0119">Carbohydrate metabolism</keyword>
<dbReference type="PIRSF" id="PIRSF004682">
    <property type="entry name" value="GmhB"/>
    <property type="match status" value="1"/>
</dbReference>
<dbReference type="PANTHER" id="PTHR42891:SF1">
    <property type="entry name" value="D-GLYCERO-BETA-D-MANNO-HEPTOSE-1,7-BISPHOSPHATE 7-PHOSPHATASE"/>
    <property type="match status" value="1"/>
</dbReference>
<evidence type="ECO:0000256" key="7">
    <source>
        <dbReference type="PIRNR" id="PIRNR004682"/>
    </source>
</evidence>
<evidence type="ECO:0000313" key="8">
    <source>
        <dbReference type="EMBL" id="KFM22147.1"/>
    </source>
</evidence>
<dbReference type="InterPro" id="IPR006549">
    <property type="entry name" value="HAD-SF_hydro_IIIA"/>
</dbReference>
<organism evidence="8 9">
    <name type="scientific">Marine Group I thaumarchaeote SCGC AAA799-B03</name>
    <dbReference type="NCBI Taxonomy" id="1502289"/>
    <lineage>
        <taxon>Archaea</taxon>
        <taxon>Nitrososphaerota</taxon>
        <taxon>Marine Group I</taxon>
    </lineage>
</organism>
<dbReference type="AlphaFoldDB" id="A0A087S8U3"/>
<evidence type="ECO:0000313" key="9">
    <source>
        <dbReference type="Proteomes" id="UP000029384"/>
    </source>
</evidence>
<keyword evidence="9" id="KW-1185">Reference proteome</keyword>
<dbReference type="NCBIfam" id="TIGR01662">
    <property type="entry name" value="HAD-SF-IIIA"/>
    <property type="match status" value="1"/>
</dbReference>
<dbReference type="InterPro" id="IPR004446">
    <property type="entry name" value="Heptose_bisP_phosphatase"/>
</dbReference>
<dbReference type="GO" id="GO:0016791">
    <property type="term" value="F:phosphatase activity"/>
    <property type="evidence" value="ECO:0007669"/>
    <property type="project" value="InterPro"/>
</dbReference>
<accession>A0A087S8U3</accession>
<dbReference type="NCBIfam" id="TIGR01656">
    <property type="entry name" value="Histidinol-ppas"/>
    <property type="match status" value="1"/>
</dbReference>
<gene>
    <name evidence="8" type="primary">gmhB</name>
    <name evidence="8" type="ORF">AAA799B03_00169</name>
</gene>
<dbReference type="PATRIC" id="fig|1502289.3.peg.168"/>
<reference evidence="8 9" key="1">
    <citation type="submission" date="2014-06" db="EMBL/GenBank/DDBJ databases">
        <authorList>
            <person name="Ngugi D.K."/>
            <person name="Blom J."/>
            <person name="Alam I."/>
            <person name="Rashid M."/>
            <person name="Baalawi W."/>
            <person name="Zhang G."/>
            <person name="Hikmawan T."/>
            <person name="Guan Y."/>
            <person name="Antunes A."/>
            <person name="Siam R."/>
            <person name="El-Dorry H."/>
            <person name="Bajic V."/>
            <person name="Stingl U."/>
        </authorList>
    </citation>
    <scope>NUCLEOTIDE SEQUENCE [LARGE SCALE GENOMIC DNA]</scope>
    <source>
        <strain evidence="8">SCGC AAA799-B03</strain>
    </source>
</reference>
<dbReference type="InterPro" id="IPR006543">
    <property type="entry name" value="Histidinol-phos"/>
</dbReference>
<dbReference type="Proteomes" id="UP000029384">
    <property type="component" value="Unassembled WGS sequence"/>
</dbReference>
<protein>
    <recommendedName>
        <fullName evidence="6 7">D,D-heptose 1,7-bisphosphate phosphatase</fullName>
        <ecNumber evidence="7">3.1.3.-</ecNumber>
    </recommendedName>
</protein>
<evidence type="ECO:0000256" key="3">
    <source>
        <dbReference type="ARBA" id="ARBA00022723"/>
    </source>
</evidence>
<dbReference type="GO" id="GO:0046872">
    <property type="term" value="F:metal ion binding"/>
    <property type="evidence" value="ECO:0007669"/>
    <property type="project" value="UniProtKB-KW"/>
</dbReference>
<dbReference type="InterPro" id="IPR023214">
    <property type="entry name" value="HAD_sf"/>
</dbReference>
<keyword evidence="2 7" id="KW-0963">Cytoplasm</keyword>
<evidence type="ECO:0000256" key="1">
    <source>
        <dbReference type="ARBA" id="ARBA00004496"/>
    </source>
</evidence>
<evidence type="ECO:0000256" key="5">
    <source>
        <dbReference type="ARBA" id="ARBA00023277"/>
    </source>
</evidence>
<dbReference type="InterPro" id="IPR036412">
    <property type="entry name" value="HAD-like_sf"/>
</dbReference>
<dbReference type="GO" id="GO:0005975">
    <property type="term" value="P:carbohydrate metabolic process"/>
    <property type="evidence" value="ECO:0007669"/>
    <property type="project" value="InterPro"/>
</dbReference>
<comment type="subcellular location">
    <subcellularLocation>
        <location evidence="1 7">Cytoplasm</location>
    </subcellularLocation>
</comment>
<dbReference type="EMBL" id="JOTA01000003">
    <property type="protein sequence ID" value="KFM22147.1"/>
    <property type="molecule type" value="Genomic_DNA"/>
</dbReference>
<keyword evidence="3" id="KW-0479">Metal-binding</keyword>
<name>A0A087S8U3_9ARCH</name>